<dbReference type="EMBL" id="JASAOK010000046">
    <property type="protein sequence ID" value="KAK6211230.1"/>
    <property type="molecule type" value="Genomic_DNA"/>
</dbReference>
<name>A0AAV9T3S8_9PEZI</name>
<feature type="region of interest" description="Disordered" evidence="1">
    <location>
        <begin position="749"/>
        <end position="790"/>
    </location>
</feature>
<dbReference type="Pfam" id="PF06985">
    <property type="entry name" value="HET"/>
    <property type="match status" value="1"/>
</dbReference>
<reference evidence="4 5" key="1">
    <citation type="submission" date="2023-04" db="EMBL/GenBank/DDBJ databases">
        <title>Colletotrichum tabacum stain YC1 causing leaf anthracnose on Nicotiana tabacum(L.) cv.</title>
        <authorList>
            <person name="Ji Z."/>
            <person name="Wang M."/>
            <person name="Zhang J."/>
            <person name="Wang N."/>
            <person name="Zhou Z."/>
        </authorList>
    </citation>
    <scope>NUCLEOTIDE SEQUENCE [LARGE SCALE GENOMIC DNA]</scope>
    <source>
        <strain evidence="4 5">YC1</strain>
    </source>
</reference>
<evidence type="ECO:0000256" key="1">
    <source>
        <dbReference type="SAM" id="MobiDB-lite"/>
    </source>
</evidence>
<gene>
    <name evidence="4" type="ORF">QIS74_10494</name>
</gene>
<comment type="caution">
    <text evidence="4">The sequence shown here is derived from an EMBL/GenBank/DDBJ whole genome shotgun (WGS) entry which is preliminary data.</text>
</comment>
<feature type="compositionally biased region" description="Basic and acidic residues" evidence="1">
    <location>
        <begin position="749"/>
        <end position="758"/>
    </location>
</feature>
<keyword evidence="2" id="KW-0812">Transmembrane</keyword>
<feature type="transmembrane region" description="Helical" evidence="2">
    <location>
        <begin position="708"/>
        <end position="734"/>
    </location>
</feature>
<evidence type="ECO:0000313" key="4">
    <source>
        <dbReference type="EMBL" id="KAK6211230.1"/>
    </source>
</evidence>
<protein>
    <recommendedName>
        <fullName evidence="3">Heterokaryon incompatibility domain-containing protein</fullName>
    </recommendedName>
</protein>
<keyword evidence="2" id="KW-0472">Membrane</keyword>
<evidence type="ECO:0000256" key="2">
    <source>
        <dbReference type="SAM" id="Phobius"/>
    </source>
</evidence>
<dbReference type="InterPro" id="IPR010730">
    <property type="entry name" value="HET"/>
</dbReference>
<proteinExistence type="predicted"/>
<organism evidence="4 5">
    <name type="scientific">Colletotrichum tabaci</name>
    <dbReference type="NCBI Taxonomy" id="1209068"/>
    <lineage>
        <taxon>Eukaryota</taxon>
        <taxon>Fungi</taxon>
        <taxon>Dikarya</taxon>
        <taxon>Ascomycota</taxon>
        <taxon>Pezizomycotina</taxon>
        <taxon>Sordariomycetes</taxon>
        <taxon>Hypocreomycetidae</taxon>
        <taxon>Glomerellales</taxon>
        <taxon>Glomerellaceae</taxon>
        <taxon>Colletotrichum</taxon>
        <taxon>Colletotrichum destructivum species complex</taxon>
    </lineage>
</organism>
<feature type="domain" description="Heterokaryon incompatibility" evidence="3">
    <location>
        <begin position="302"/>
        <end position="460"/>
    </location>
</feature>
<sequence length="790" mass="89464">MRTKKSGKTAPSDIDWEILRLKRQVVKDDAKAHACDQCSVLKIKPLPESGQWIKQKDFCRINTRKGEIKRMKASGCMFWAMIQDRLDFEDCKVRLEQACVNVEYDEQKHLARWSNTHYENLAASIGPEVEEEYRRLGDLMRVLPWRAAARSSSEMGMASTDVSDDFVQILMAYTNVDGFNPGGYDQWSAKVDINIAMPPRPKGVRYHKLRFQWVSFWVSFFALGLPGDFGEVTQTYVGAPVNLTPASRDTTELVKQWLRKCEFDHHCGIEKVPSSMPSFLLDVSDLKEVRLVSIPALMRERYIALSYCWGVGKQKTMLNRSNKTDLISGLSVQELDLTVQDAVHVARELEFQYLWIDALCIVQDDKHFKAKELGKMGDIYREATFTIIASAAKDVKQGFLSKRPPTFGRLAGPSYHPLPAFKIEAHGKRRKSYFKSPLYLTPWLFDTVEPWYTRAWTFQEFLLSGRRLQYLGNQTTWTCYCGNTVIQGCDGWVGGKAHMHPGYSYAEQETFSDVMAILGHTRSALPEASELLLYWYELVDTYCTRNLSYENDRLPAISGIAKGFAAALRDEYVCGLWKSDLPAGLVWAASGPRHLQVPFPHPVPGTMPRPSWSWASLNGQVTWTNPHLKKQKDADFEILGHDLELESPNAPFGEVKGGELRLRGLLMSVTPPSMGHRGVLVVILGRREMPSLDSINMLIDTYYEIGAFVLYIFAWAIVAVIAIFSFLGFAAGVFTFMLHQSSFIDGEDREARWEEQRASEASTSDSSGASTGSDMTTYETFSDEPKHETD</sequence>
<dbReference type="Proteomes" id="UP001327957">
    <property type="component" value="Unassembled WGS sequence"/>
</dbReference>
<keyword evidence="2" id="KW-1133">Transmembrane helix</keyword>
<dbReference type="AlphaFoldDB" id="A0AAV9T3S8"/>
<feature type="compositionally biased region" description="Low complexity" evidence="1">
    <location>
        <begin position="761"/>
        <end position="774"/>
    </location>
</feature>
<accession>A0AAV9T3S8</accession>
<evidence type="ECO:0000313" key="5">
    <source>
        <dbReference type="Proteomes" id="UP001327957"/>
    </source>
</evidence>
<evidence type="ECO:0000259" key="3">
    <source>
        <dbReference type="Pfam" id="PF06985"/>
    </source>
</evidence>
<dbReference type="PANTHER" id="PTHR33112">
    <property type="entry name" value="DOMAIN PROTEIN, PUTATIVE-RELATED"/>
    <property type="match status" value="1"/>
</dbReference>
<dbReference type="PANTHER" id="PTHR33112:SF16">
    <property type="entry name" value="HETEROKARYON INCOMPATIBILITY DOMAIN-CONTAINING PROTEIN"/>
    <property type="match status" value="1"/>
</dbReference>
<keyword evidence="5" id="KW-1185">Reference proteome</keyword>